<dbReference type="InterPro" id="IPR012337">
    <property type="entry name" value="RNaseH-like_sf"/>
</dbReference>
<reference evidence="4" key="1">
    <citation type="submission" date="2025-08" db="UniProtKB">
        <authorList>
            <consortium name="RefSeq"/>
        </authorList>
    </citation>
    <scope>IDENTIFICATION</scope>
</reference>
<dbReference type="SUPFAM" id="SSF53098">
    <property type="entry name" value="Ribonuclease H-like"/>
    <property type="match status" value="1"/>
</dbReference>
<organism evidence="3 4">
    <name type="scientific">Hydra vulgaris</name>
    <name type="common">Hydra</name>
    <name type="synonym">Hydra attenuata</name>
    <dbReference type="NCBI Taxonomy" id="6087"/>
    <lineage>
        <taxon>Eukaryota</taxon>
        <taxon>Metazoa</taxon>
        <taxon>Cnidaria</taxon>
        <taxon>Hydrozoa</taxon>
        <taxon>Hydroidolina</taxon>
        <taxon>Anthoathecata</taxon>
        <taxon>Aplanulata</taxon>
        <taxon>Hydridae</taxon>
        <taxon>Hydra</taxon>
    </lineage>
</organism>
<evidence type="ECO:0000259" key="2">
    <source>
        <dbReference type="Pfam" id="PF05699"/>
    </source>
</evidence>
<gene>
    <name evidence="4" type="primary">LOC136090493</name>
</gene>
<feature type="domain" description="HAT C-terminal dimerisation" evidence="2">
    <location>
        <begin position="348"/>
        <end position="417"/>
    </location>
</feature>
<name>A0ABM4DFQ9_HYDVU</name>
<accession>A0ABM4DFQ9</accession>
<dbReference type="InterPro" id="IPR007021">
    <property type="entry name" value="DUF659"/>
</dbReference>
<dbReference type="Pfam" id="PF05699">
    <property type="entry name" value="Dimer_Tnp_hAT"/>
    <property type="match status" value="1"/>
</dbReference>
<dbReference type="InterPro" id="IPR008906">
    <property type="entry name" value="HATC_C_dom"/>
</dbReference>
<dbReference type="PANTHER" id="PTHR32166:SF123">
    <property type="entry name" value="BED-TYPE DOMAIN-CONTAINING PROTEIN"/>
    <property type="match status" value="1"/>
</dbReference>
<dbReference type="Pfam" id="PF04937">
    <property type="entry name" value="DUF659"/>
    <property type="match status" value="1"/>
</dbReference>
<evidence type="ECO:0000313" key="4">
    <source>
        <dbReference type="RefSeq" id="XP_065673265.1"/>
    </source>
</evidence>
<evidence type="ECO:0000313" key="3">
    <source>
        <dbReference type="Proteomes" id="UP001652625"/>
    </source>
</evidence>
<proteinExistence type="predicted"/>
<sequence>MLSNSLLERVYNETSTTVKELVGTALSVAILCDRWSNIRNEGIINFVVTVPQPLFWISIETGADSHTGKYMANIVKKIICDVGPMKVLGVCTDNAANMKKAWQLIVTEFPHIYPYGCLAHTLNLIFTDASNLKSIADSQRNCTMVVKGIKNSQILSALLKQHQQKSGQIIQQSLKLPISTTGLAIDDEAKSLAKPIQNLLLSEVFWDKVDGFIKLLKPIAIAIAAVEGDKLSLSIVAKTFSDLEKSFQDNILCSPILKSEENAIMEIIAKRRKFHIRNIHLAANLVDPCYKGCHISGDEMIDAIETLHKLGKMDSSIKECDDKILGEIADYRSNEGLFAKPFIWASVKHSSPVSWWKGICCSCAPILSNIASKILLLPPTSAAVKKLFSRQSWIHNQKRNRLTNDRASKLVFISHNLQLKNLKCNAESSTSQSQEFFLDNGTSQSLESEVSSDSEEYGFDFTIEDLNEQESQNTVFC</sequence>
<protein>
    <submittedName>
        <fullName evidence="4">Uncharacterized protein LOC136090493</fullName>
    </submittedName>
</protein>
<dbReference type="PANTHER" id="PTHR32166">
    <property type="entry name" value="OSJNBA0013A04.12 PROTEIN"/>
    <property type="match status" value="1"/>
</dbReference>
<feature type="domain" description="DUF659" evidence="1">
    <location>
        <begin position="2"/>
        <end position="137"/>
    </location>
</feature>
<dbReference type="Proteomes" id="UP001652625">
    <property type="component" value="Chromosome 14"/>
</dbReference>
<keyword evidence="3" id="KW-1185">Reference proteome</keyword>
<dbReference type="RefSeq" id="XP_065673265.1">
    <property type="nucleotide sequence ID" value="XM_065817193.1"/>
</dbReference>
<evidence type="ECO:0000259" key="1">
    <source>
        <dbReference type="Pfam" id="PF04937"/>
    </source>
</evidence>
<dbReference type="GeneID" id="136090493"/>